<dbReference type="AlphaFoldDB" id="A0A7W4YX08"/>
<protein>
    <submittedName>
        <fullName evidence="1">Uncharacterized protein</fullName>
    </submittedName>
</protein>
<dbReference type="EMBL" id="JACHWB010000002">
    <property type="protein sequence ID" value="MBB3018739.1"/>
    <property type="molecule type" value="Genomic_DNA"/>
</dbReference>
<evidence type="ECO:0000313" key="2">
    <source>
        <dbReference type="Proteomes" id="UP000532010"/>
    </source>
</evidence>
<accession>A0A7W4YX08</accession>
<name>A0A7W4YX08_9HYPH</name>
<sequence>MVDEQNYTFAFHSAKEVNDRITQMRAAQTMPRFRIMRISGTSNSFAT</sequence>
<proteinExistence type="predicted"/>
<dbReference type="Proteomes" id="UP000532010">
    <property type="component" value="Unassembled WGS sequence"/>
</dbReference>
<evidence type="ECO:0000313" key="1">
    <source>
        <dbReference type="EMBL" id="MBB3018739.1"/>
    </source>
</evidence>
<organism evidence="1 2">
    <name type="scientific">Microvirga lupini</name>
    <dbReference type="NCBI Taxonomy" id="420324"/>
    <lineage>
        <taxon>Bacteria</taxon>
        <taxon>Pseudomonadati</taxon>
        <taxon>Pseudomonadota</taxon>
        <taxon>Alphaproteobacteria</taxon>
        <taxon>Hyphomicrobiales</taxon>
        <taxon>Methylobacteriaceae</taxon>
        <taxon>Microvirga</taxon>
    </lineage>
</organism>
<gene>
    <name evidence="1" type="ORF">FHR70_001793</name>
</gene>
<comment type="caution">
    <text evidence="1">The sequence shown here is derived from an EMBL/GenBank/DDBJ whole genome shotgun (WGS) entry which is preliminary data.</text>
</comment>
<reference evidence="1 2" key="1">
    <citation type="submission" date="2020-08" db="EMBL/GenBank/DDBJ databases">
        <title>The Agave Microbiome: Exploring the role of microbial communities in plant adaptations to desert environments.</title>
        <authorList>
            <person name="Partida-Martinez L.P."/>
        </authorList>
    </citation>
    <scope>NUCLEOTIDE SEQUENCE [LARGE SCALE GENOMIC DNA]</scope>
    <source>
        <strain evidence="1 2">AT3.9</strain>
    </source>
</reference>
<keyword evidence="2" id="KW-1185">Reference proteome</keyword>